<protein>
    <recommendedName>
        <fullName evidence="3">DUF4102 domain-containing protein</fullName>
    </recommendedName>
</protein>
<dbReference type="RefSeq" id="WP_203025590.1">
    <property type="nucleotide sequence ID" value="NZ_JAFCXS010000010.1"/>
</dbReference>
<keyword evidence="2" id="KW-1185">Reference proteome</keyword>
<comment type="caution">
    <text evidence="1">The sequence shown here is derived from an EMBL/GenBank/DDBJ whole genome shotgun (WGS) entry which is preliminary data.</text>
</comment>
<sequence length="115" mass="12931">MYTLLLPTSFSLKGIFSAASAAASSLRDRVTAGKRKEDWITNRTGSLSFKVQVHQLPSGKWTAGILTRSGTFYGNHRFGSLKKPDEVFRSYRQARRFALKLAIQTTSAHPRKWLV</sequence>
<evidence type="ECO:0000313" key="1">
    <source>
        <dbReference type="EMBL" id="MBM0748402.1"/>
    </source>
</evidence>
<organism evidence="1 2">
    <name type="scientific">Pantoea eucrina</name>
    <dbReference type="NCBI Taxonomy" id="472693"/>
    <lineage>
        <taxon>Bacteria</taxon>
        <taxon>Pseudomonadati</taxon>
        <taxon>Pseudomonadota</taxon>
        <taxon>Gammaproteobacteria</taxon>
        <taxon>Enterobacterales</taxon>
        <taxon>Erwiniaceae</taxon>
        <taxon>Pantoea</taxon>
    </lineage>
</organism>
<reference evidence="1 2" key="1">
    <citation type="submission" date="2021-01" db="EMBL/GenBank/DDBJ databases">
        <title>Complete genome sequence of Pantoea eucrina OB49, a heavy metal tolerant bacterium with PGPR potential isolated from wheat in Algeria.</title>
        <authorList>
            <person name="Lekired A."/>
            <person name="Ouzari I.H."/>
        </authorList>
    </citation>
    <scope>NUCLEOTIDE SEQUENCE [LARGE SCALE GENOMIC DNA]</scope>
    <source>
        <strain evidence="1 2">OB49</strain>
    </source>
</reference>
<dbReference type="EMBL" id="JAFCXS010000010">
    <property type="protein sequence ID" value="MBM0748402.1"/>
    <property type="molecule type" value="Genomic_DNA"/>
</dbReference>
<gene>
    <name evidence="1" type="ORF">JJB79_13395</name>
</gene>
<proteinExistence type="predicted"/>
<accession>A0ABS1Z7R2</accession>
<dbReference type="Proteomes" id="UP000809137">
    <property type="component" value="Unassembled WGS sequence"/>
</dbReference>
<evidence type="ECO:0000313" key="2">
    <source>
        <dbReference type="Proteomes" id="UP000809137"/>
    </source>
</evidence>
<evidence type="ECO:0008006" key="3">
    <source>
        <dbReference type="Google" id="ProtNLM"/>
    </source>
</evidence>
<name>A0ABS1Z7R2_9GAMM</name>